<dbReference type="AlphaFoldDB" id="A0A0Q3PQU2"/>
<keyword evidence="3" id="KW-0808">Transferase</keyword>
<evidence type="ECO:0000256" key="9">
    <source>
        <dbReference type="ARBA" id="ARBA00023157"/>
    </source>
</evidence>
<dbReference type="Proteomes" id="UP000008810">
    <property type="component" value="Chromosome 4"/>
</dbReference>
<dbReference type="STRING" id="15368.A0A0Q3PQU2"/>
<feature type="domain" description="Trichome birefringence-like C-terminal" evidence="13">
    <location>
        <begin position="125"/>
        <end position="429"/>
    </location>
</feature>
<dbReference type="OrthoDB" id="630188at2759"/>
<reference evidence="15 16" key="1">
    <citation type="journal article" date="2010" name="Nature">
        <title>Genome sequencing and analysis of the model grass Brachypodium distachyon.</title>
        <authorList>
            <consortium name="International Brachypodium Initiative"/>
        </authorList>
    </citation>
    <scope>NUCLEOTIDE SEQUENCE [LARGE SCALE GENOMIC DNA]</scope>
    <source>
        <strain evidence="15 16">Bd21</strain>
    </source>
</reference>
<dbReference type="InterPro" id="IPR029962">
    <property type="entry name" value="TBL"/>
</dbReference>
<dbReference type="EMBL" id="CM000883">
    <property type="protein sequence ID" value="KQJ91865.1"/>
    <property type="molecule type" value="Genomic_DNA"/>
</dbReference>
<dbReference type="KEGG" id="bdi:100825961"/>
<gene>
    <name evidence="16" type="primary">LOC100825961</name>
    <name evidence="15" type="ORF">BRADI_4g40210v3</name>
</gene>
<evidence type="ECO:0000259" key="13">
    <source>
        <dbReference type="Pfam" id="PF13839"/>
    </source>
</evidence>
<feature type="domain" description="Trichome birefringence-like N-terminal" evidence="14">
    <location>
        <begin position="67"/>
        <end position="119"/>
    </location>
</feature>
<dbReference type="PANTHER" id="PTHR32285:SF53">
    <property type="entry name" value="PROTEIN TRICHOME BIREFRINGENCE-LIKE 9"/>
    <property type="match status" value="1"/>
</dbReference>
<dbReference type="InterPro" id="IPR025846">
    <property type="entry name" value="TBL_N"/>
</dbReference>
<dbReference type="Pfam" id="PF14416">
    <property type="entry name" value="PMR5N"/>
    <property type="match status" value="1"/>
</dbReference>
<feature type="chain" id="PRO_5043129548" evidence="12">
    <location>
        <begin position="28"/>
        <end position="447"/>
    </location>
</feature>
<dbReference type="GO" id="GO:0000139">
    <property type="term" value="C:Golgi membrane"/>
    <property type="evidence" value="ECO:0007669"/>
    <property type="project" value="UniProtKB-SubCell"/>
</dbReference>
<accession>A0A0Q3PQU2</accession>
<evidence type="ECO:0000256" key="4">
    <source>
        <dbReference type="ARBA" id="ARBA00022692"/>
    </source>
</evidence>
<evidence type="ECO:0000259" key="14">
    <source>
        <dbReference type="Pfam" id="PF14416"/>
    </source>
</evidence>
<feature type="signal peptide" evidence="12">
    <location>
        <begin position="1"/>
        <end position="27"/>
    </location>
</feature>
<keyword evidence="10" id="KW-0325">Glycoprotein</keyword>
<evidence type="ECO:0000256" key="1">
    <source>
        <dbReference type="ARBA" id="ARBA00004323"/>
    </source>
</evidence>
<dbReference type="GO" id="GO:0016413">
    <property type="term" value="F:O-acetyltransferase activity"/>
    <property type="evidence" value="ECO:0000318"/>
    <property type="project" value="GO_Central"/>
</dbReference>
<evidence type="ECO:0000256" key="12">
    <source>
        <dbReference type="SAM" id="SignalP"/>
    </source>
</evidence>
<name>A0A0Q3PQU2_BRADI</name>
<dbReference type="PANTHER" id="PTHR32285">
    <property type="entry name" value="PROTEIN TRICHOME BIREFRINGENCE-LIKE 9-RELATED"/>
    <property type="match status" value="1"/>
</dbReference>
<keyword evidence="17" id="KW-1185">Reference proteome</keyword>
<reference evidence="16" key="3">
    <citation type="submission" date="2018-08" db="UniProtKB">
        <authorList>
            <consortium name="EnsemblPlants"/>
        </authorList>
    </citation>
    <scope>IDENTIFICATION</scope>
    <source>
        <strain evidence="16">cv. Bd21</strain>
    </source>
</reference>
<keyword evidence="6" id="KW-1133">Transmembrane helix</keyword>
<proteinExistence type="inferred from homology"/>
<organism evidence="15">
    <name type="scientific">Brachypodium distachyon</name>
    <name type="common">Purple false brome</name>
    <name type="synonym">Trachynia distachya</name>
    <dbReference type="NCBI Taxonomy" id="15368"/>
    <lineage>
        <taxon>Eukaryota</taxon>
        <taxon>Viridiplantae</taxon>
        <taxon>Streptophyta</taxon>
        <taxon>Embryophyta</taxon>
        <taxon>Tracheophyta</taxon>
        <taxon>Spermatophyta</taxon>
        <taxon>Magnoliopsida</taxon>
        <taxon>Liliopsida</taxon>
        <taxon>Poales</taxon>
        <taxon>Poaceae</taxon>
        <taxon>BOP clade</taxon>
        <taxon>Pooideae</taxon>
        <taxon>Stipodae</taxon>
        <taxon>Brachypodieae</taxon>
        <taxon>Brachypodium</taxon>
    </lineage>
</organism>
<keyword evidence="5" id="KW-0735">Signal-anchor</keyword>
<evidence type="ECO:0000256" key="6">
    <source>
        <dbReference type="ARBA" id="ARBA00022989"/>
    </source>
</evidence>
<keyword evidence="12" id="KW-0732">Signal</keyword>
<keyword evidence="8" id="KW-0472">Membrane</keyword>
<evidence type="ECO:0000256" key="2">
    <source>
        <dbReference type="ARBA" id="ARBA00007727"/>
    </source>
</evidence>
<sequence>MHARHALASSVLPALLLLTLLISIAVTLLVPSSPSRRRLPFFRTADPAPAPQLVADDASGGTARAGGCDYSDGEWVRDDPATTAAAYGEDCPFLDPGFRCASNGRKDTSFRHWRWQPRGGSSCRLPKFNGSEMLERSRNGRIVFAGDSIGRNQWESMLCMLASAVPPDAANGTTSRRIYERSGKPLSRHRGYLSMVFADYNLSVEYYRAPFLVLLDRFDNSSNSTVRARGAVRLDALPRHAARWAGADVIVLNTGHWWNPHKTIKSGNYFMVGDRFNVTTDVGEAFKLSMETVKRWAGTTARLANPNGHVFFRSFSPSHYGGGGINGTTNKTWDTGGSCAGHRDPAASSNGGGESDRSSWMMEAMGVSSGTKEKKGDIVLLNVTYMTGLRRDGHPSRHREPGTPPGAPEDCSHWCLPGVPDAWNQLLYAQLLSMGYDARKKRSNKST</sequence>
<reference evidence="15" key="2">
    <citation type="submission" date="2017-06" db="EMBL/GenBank/DDBJ databases">
        <title>WGS assembly of Brachypodium distachyon.</title>
        <authorList>
            <consortium name="The International Brachypodium Initiative"/>
            <person name="Lucas S."/>
            <person name="Harmon-Smith M."/>
            <person name="Lail K."/>
            <person name="Tice H."/>
            <person name="Grimwood J."/>
            <person name="Bruce D."/>
            <person name="Barry K."/>
            <person name="Shu S."/>
            <person name="Lindquist E."/>
            <person name="Wang M."/>
            <person name="Pitluck S."/>
            <person name="Vogel J.P."/>
            <person name="Garvin D.F."/>
            <person name="Mockler T.C."/>
            <person name="Schmutz J."/>
            <person name="Rokhsar D."/>
            <person name="Bevan M.W."/>
        </authorList>
    </citation>
    <scope>NUCLEOTIDE SEQUENCE</scope>
    <source>
        <strain evidence="15">Bd21</strain>
    </source>
</reference>
<protein>
    <submittedName>
        <fullName evidence="15 16">Uncharacterized protein</fullName>
    </submittedName>
</protein>
<evidence type="ECO:0000256" key="11">
    <source>
        <dbReference type="SAM" id="MobiDB-lite"/>
    </source>
</evidence>
<dbReference type="Pfam" id="PF13839">
    <property type="entry name" value="PC-Esterase"/>
    <property type="match status" value="1"/>
</dbReference>
<feature type="region of interest" description="Disordered" evidence="11">
    <location>
        <begin position="338"/>
        <end position="358"/>
    </location>
</feature>
<evidence type="ECO:0000256" key="10">
    <source>
        <dbReference type="ARBA" id="ARBA00023180"/>
    </source>
</evidence>
<dbReference type="GO" id="GO:0005794">
    <property type="term" value="C:Golgi apparatus"/>
    <property type="evidence" value="ECO:0000318"/>
    <property type="project" value="GO_Central"/>
</dbReference>
<evidence type="ECO:0000256" key="7">
    <source>
        <dbReference type="ARBA" id="ARBA00023034"/>
    </source>
</evidence>
<dbReference type="EnsemblPlants" id="KQJ91865">
    <property type="protein sequence ID" value="KQJ91865"/>
    <property type="gene ID" value="BRADI_4g40210v3"/>
</dbReference>
<evidence type="ECO:0000256" key="3">
    <source>
        <dbReference type="ARBA" id="ARBA00022679"/>
    </source>
</evidence>
<evidence type="ECO:0000313" key="17">
    <source>
        <dbReference type="Proteomes" id="UP000008810"/>
    </source>
</evidence>
<evidence type="ECO:0000256" key="5">
    <source>
        <dbReference type="ARBA" id="ARBA00022968"/>
    </source>
</evidence>
<keyword evidence="7" id="KW-0333">Golgi apparatus</keyword>
<keyword evidence="9" id="KW-1015">Disulfide bond</keyword>
<dbReference type="InterPro" id="IPR026057">
    <property type="entry name" value="TBL_C"/>
</dbReference>
<dbReference type="Gramene" id="KQJ91865">
    <property type="protein sequence ID" value="KQJ91865"/>
    <property type="gene ID" value="BRADI_4g40210v3"/>
</dbReference>
<evidence type="ECO:0000256" key="8">
    <source>
        <dbReference type="ARBA" id="ARBA00023136"/>
    </source>
</evidence>
<evidence type="ECO:0000313" key="16">
    <source>
        <dbReference type="EnsemblPlants" id="KQJ91865"/>
    </source>
</evidence>
<dbReference type="GO" id="GO:1990538">
    <property type="term" value="F:xylan O-acetyltransferase activity"/>
    <property type="evidence" value="ECO:0007669"/>
    <property type="project" value="UniProtKB-ARBA"/>
</dbReference>
<comment type="similarity">
    <text evidence="2">Belongs to the PC-esterase family. TBL subfamily.</text>
</comment>
<evidence type="ECO:0000313" key="15">
    <source>
        <dbReference type="EMBL" id="KQJ91865.1"/>
    </source>
</evidence>
<dbReference type="RefSeq" id="XP_003576957.1">
    <property type="nucleotide sequence ID" value="XM_003576909.4"/>
</dbReference>
<keyword evidence="4" id="KW-0812">Transmembrane</keyword>
<dbReference type="GeneID" id="100825961"/>
<comment type="subcellular location">
    <subcellularLocation>
        <location evidence="1">Golgi apparatus membrane</location>
        <topology evidence="1">Single-pass type II membrane protein</topology>
    </subcellularLocation>
</comment>